<name>A0ABQ8J424_DERPT</name>
<evidence type="ECO:0000313" key="2">
    <source>
        <dbReference type="EMBL" id="KAH9417206.1"/>
    </source>
</evidence>
<reference evidence="2 3" key="2">
    <citation type="journal article" date="2022" name="Mol. Biol. Evol.">
        <title>Comparative Genomics Reveals Insights into the Divergent Evolution of Astigmatic Mites and Household Pest Adaptations.</title>
        <authorList>
            <person name="Xiong Q."/>
            <person name="Wan A.T."/>
            <person name="Liu X."/>
            <person name="Fung C.S."/>
            <person name="Xiao X."/>
            <person name="Malainual N."/>
            <person name="Hou J."/>
            <person name="Wang L."/>
            <person name="Wang M."/>
            <person name="Yang K.Y."/>
            <person name="Cui Y."/>
            <person name="Leung E.L."/>
            <person name="Nong W."/>
            <person name="Shin S.K."/>
            <person name="Au S.W."/>
            <person name="Jeong K.Y."/>
            <person name="Chew F.T."/>
            <person name="Hui J.H."/>
            <person name="Leung T.F."/>
            <person name="Tungtrongchitr A."/>
            <person name="Zhong N."/>
            <person name="Liu Z."/>
            <person name="Tsui S.K."/>
        </authorList>
    </citation>
    <scope>NUCLEOTIDE SEQUENCE [LARGE SCALE GENOMIC DNA]</scope>
    <source>
        <strain evidence="2">Derp</strain>
    </source>
</reference>
<organism evidence="2 3">
    <name type="scientific">Dermatophagoides pteronyssinus</name>
    <name type="common">European house dust mite</name>
    <dbReference type="NCBI Taxonomy" id="6956"/>
    <lineage>
        <taxon>Eukaryota</taxon>
        <taxon>Metazoa</taxon>
        <taxon>Ecdysozoa</taxon>
        <taxon>Arthropoda</taxon>
        <taxon>Chelicerata</taxon>
        <taxon>Arachnida</taxon>
        <taxon>Acari</taxon>
        <taxon>Acariformes</taxon>
        <taxon>Sarcoptiformes</taxon>
        <taxon>Astigmata</taxon>
        <taxon>Psoroptidia</taxon>
        <taxon>Analgoidea</taxon>
        <taxon>Pyroglyphidae</taxon>
        <taxon>Dermatophagoidinae</taxon>
        <taxon>Dermatophagoides</taxon>
    </lineage>
</organism>
<dbReference type="EMBL" id="NJHN03000078">
    <property type="protein sequence ID" value="KAH9417206.1"/>
    <property type="molecule type" value="Genomic_DNA"/>
</dbReference>
<proteinExistence type="predicted"/>
<reference evidence="2 3" key="1">
    <citation type="journal article" date="2018" name="J. Allergy Clin. Immunol.">
        <title>High-quality assembly of Dermatophagoides pteronyssinus genome and transcriptome reveals a wide range of novel allergens.</title>
        <authorList>
            <person name="Liu X.Y."/>
            <person name="Yang K.Y."/>
            <person name="Wang M.Q."/>
            <person name="Kwok J.S."/>
            <person name="Zeng X."/>
            <person name="Yang Z."/>
            <person name="Xiao X.J."/>
            <person name="Lau C.P."/>
            <person name="Li Y."/>
            <person name="Huang Z.M."/>
            <person name="Ba J.G."/>
            <person name="Yim A.K."/>
            <person name="Ouyang C.Y."/>
            <person name="Ngai S.M."/>
            <person name="Chan T.F."/>
            <person name="Leung E.L."/>
            <person name="Liu L."/>
            <person name="Liu Z.G."/>
            <person name="Tsui S.K."/>
        </authorList>
    </citation>
    <scope>NUCLEOTIDE SEQUENCE [LARGE SCALE GENOMIC DNA]</scope>
    <source>
        <strain evidence="2">Derp</strain>
    </source>
</reference>
<keyword evidence="1" id="KW-1133">Transmembrane helix</keyword>
<evidence type="ECO:0000256" key="1">
    <source>
        <dbReference type="SAM" id="Phobius"/>
    </source>
</evidence>
<keyword evidence="1" id="KW-0472">Membrane</keyword>
<sequence>MICSHPNLWILCLLFAIFLLCKFLLLRYPKPKQFWPKSPGKPLPCLSDISRFASVDNLFFLLNPQFK</sequence>
<feature type="transmembrane region" description="Helical" evidence="1">
    <location>
        <begin position="6"/>
        <end position="25"/>
    </location>
</feature>
<accession>A0ABQ8J424</accession>
<evidence type="ECO:0000313" key="3">
    <source>
        <dbReference type="Proteomes" id="UP000887458"/>
    </source>
</evidence>
<keyword evidence="1" id="KW-0812">Transmembrane</keyword>
<keyword evidence="3" id="KW-1185">Reference proteome</keyword>
<comment type="caution">
    <text evidence="2">The sequence shown here is derived from an EMBL/GenBank/DDBJ whole genome shotgun (WGS) entry which is preliminary data.</text>
</comment>
<dbReference type="Proteomes" id="UP000887458">
    <property type="component" value="Unassembled WGS sequence"/>
</dbReference>
<gene>
    <name evidence="2" type="ORF">DERP_012952</name>
</gene>
<protein>
    <submittedName>
        <fullName evidence="2">Uncharacterized protein</fullName>
    </submittedName>
</protein>